<dbReference type="SUPFAM" id="SSF48403">
    <property type="entry name" value="Ankyrin repeat"/>
    <property type="match status" value="1"/>
</dbReference>
<dbReference type="Pfam" id="PF13637">
    <property type="entry name" value="Ank_4"/>
    <property type="match status" value="1"/>
</dbReference>
<dbReference type="VEuPathDB" id="TrichDB:TVAGG3_0971620"/>
<dbReference type="SMR" id="A2F236"/>
<dbReference type="InterPro" id="IPR002110">
    <property type="entry name" value="Ankyrin_rpt"/>
</dbReference>
<dbReference type="STRING" id="5722.A2F236"/>
<dbReference type="PROSITE" id="PS50297">
    <property type="entry name" value="ANK_REP_REGION"/>
    <property type="match status" value="3"/>
</dbReference>
<dbReference type="OMA" id="HIVAMLE"/>
<organism evidence="3 4">
    <name type="scientific">Trichomonas vaginalis (strain ATCC PRA-98 / G3)</name>
    <dbReference type="NCBI Taxonomy" id="412133"/>
    <lineage>
        <taxon>Eukaryota</taxon>
        <taxon>Metamonada</taxon>
        <taxon>Parabasalia</taxon>
        <taxon>Trichomonadida</taxon>
        <taxon>Trichomonadidae</taxon>
        <taxon>Trichomonas</taxon>
    </lineage>
</organism>
<dbReference type="PRINTS" id="PR01415">
    <property type="entry name" value="ANKYRIN"/>
</dbReference>
<dbReference type="PANTHER" id="PTHR24182">
    <property type="entry name" value="ANKYRIN REPEAT AND SOCS BOX CONTAINING 4"/>
    <property type="match status" value="1"/>
</dbReference>
<feature type="repeat" description="ANK" evidence="1">
    <location>
        <begin position="326"/>
        <end position="358"/>
    </location>
</feature>
<dbReference type="InterPro" id="IPR036770">
    <property type="entry name" value="Ankyrin_rpt-contain_sf"/>
</dbReference>
<reference evidence="3" key="1">
    <citation type="submission" date="2006-10" db="EMBL/GenBank/DDBJ databases">
        <authorList>
            <person name="Amadeo P."/>
            <person name="Zhao Q."/>
            <person name="Wortman J."/>
            <person name="Fraser-Liggett C."/>
            <person name="Carlton J."/>
        </authorList>
    </citation>
    <scope>NUCLEOTIDE SEQUENCE</scope>
    <source>
        <strain evidence="3">G3</strain>
    </source>
</reference>
<sequence length="457" mass="52645">MNSRLYDELMNKFKNYIDSFNTLYQLKTENEEEIKKIYKNIKTNLIDSNIFSSKEIITVISRIHKYNRRYIKSYFKLAELIHEEYHPKDIESVSSIFHDSYLEDISIDIHGEIAISKAIINDDIISFIMHTESENFDANMTLLQSPLTRNETFSYGISLLELCCFHGAVKCFKLLRTKFQLEITQNCLKYSFLGGNPDIVSECLKEQDPDEECMTYAIISHNIDFVAFLMNEYHITLNLNECIEYYNLQAFFVYLNSTKDFGTCLAVSTQYSLPELCKYLISHGADINSTDSLGSTALHNATRYNRKEIVEFLISEGADVYAINEYKETPLHIAIENNFEDLAELLISHMSYVNTANNIRRTVLHYAAVQNNKLITELLISHGADINAKDSHGETVIQCAIRFHSKEVIEILISHGLSLNEETNIDTSSPDSIELKKLKDNYFDDKSESFLRELLGI</sequence>
<keyword evidence="4" id="KW-1185">Reference proteome</keyword>
<dbReference type="Gene3D" id="1.25.40.20">
    <property type="entry name" value="Ankyrin repeat-containing domain"/>
    <property type="match status" value="1"/>
</dbReference>
<keyword evidence="1" id="KW-0040">ANK repeat</keyword>
<dbReference type="EMBL" id="DS113581">
    <property type="protein sequence ID" value="EAY01035.1"/>
    <property type="molecule type" value="Genomic_DNA"/>
</dbReference>
<dbReference type="KEGG" id="tva:4758859"/>
<evidence type="ECO:0000313" key="3">
    <source>
        <dbReference type="EMBL" id="EAY01035.1"/>
    </source>
</evidence>
<name>A2F236_TRIV3</name>
<dbReference type="VEuPathDB" id="TrichDB:TVAG_295690"/>
<evidence type="ECO:0000313" key="4">
    <source>
        <dbReference type="Proteomes" id="UP000001542"/>
    </source>
</evidence>
<dbReference type="Pfam" id="PF12796">
    <property type="entry name" value="Ank_2"/>
    <property type="match status" value="1"/>
</dbReference>
<dbReference type="Proteomes" id="UP000001542">
    <property type="component" value="Unassembled WGS sequence"/>
</dbReference>
<evidence type="ECO:0000259" key="2">
    <source>
        <dbReference type="Pfam" id="PF11929"/>
    </source>
</evidence>
<dbReference type="Pfam" id="PF11929">
    <property type="entry name" value="DUF3447"/>
    <property type="match status" value="1"/>
</dbReference>
<dbReference type="SMART" id="SM00248">
    <property type="entry name" value="ANK"/>
    <property type="match status" value="7"/>
</dbReference>
<feature type="repeat" description="ANK" evidence="1">
    <location>
        <begin position="392"/>
        <end position="424"/>
    </location>
</feature>
<feature type="repeat" description="ANK" evidence="1">
    <location>
        <begin position="293"/>
        <end position="325"/>
    </location>
</feature>
<feature type="domain" description="DUF3447" evidence="2">
    <location>
        <begin position="179"/>
        <end position="254"/>
    </location>
</feature>
<accession>A2F236</accession>
<dbReference type="PANTHER" id="PTHR24182:SF13">
    <property type="entry name" value="LD18443P"/>
    <property type="match status" value="1"/>
</dbReference>
<protein>
    <recommendedName>
        <fullName evidence="2">DUF3447 domain-containing protein</fullName>
    </recommendedName>
</protein>
<gene>
    <name evidence="3" type="ORF">TVAG_295690</name>
</gene>
<dbReference type="OrthoDB" id="47330at2759"/>
<dbReference type="InParanoid" id="A2F236"/>
<proteinExistence type="predicted"/>
<dbReference type="InterPro" id="IPR020683">
    <property type="entry name" value="DUF3447"/>
</dbReference>
<reference evidence="3" key="2">
    <citation type="journal article" date="2007" name="Science">
        <title>Draft genome sequence of the sexually transmitted pathogen Trichomonas vaginalis.</title>
        <authorList>
            <person name="Carlton J.M."/>
            <person name="Hirt R.P."/>
            <person name="Silva J.C."/>
            <person name="Delcher A.L."/>
            <person name="Schatz M."/>
            <person name="Zhao Q."/>
            <person name="Wortman J.R."/>
            <person name="Bidwell S.L."/>
            <person name="Alsmark U.C.M."/>
            <person name="Besteiro S."/>
            <person name="Sicheritz-Ponten T."/>
            <person name="Noel C.J."/>
            <person name="Dacks J.B."/>
            <person name="Foster P.G."/>
            <person name="Simillion C."/>
            <person name="Van de Peer Y."/>
            <person name="Miranda-Saavedra D."/>
            <person name="Barton G.J."/>
            <person name="Westrop G.D."/>
            <person name="Mueller S."/>
            <person name="Dessi D."/>
            <person name="Fiori P.L."/>
            <person name="Ren Q."/>
            <person name="Paulsen I."/>
            <person name="Zhang H."/>
            <person name="Bastida-Corcuera F.D."/>
            <person name="Simoes-Barbosa A."/>
            <person name="Brown M.T."/>
            <person name="Hayes R.D."/>
            <person name="Mukherjee M."/>
            <person name="Okumura C.Y."/>
            <person name="Schneider R."/>
            <person name="Smith A.J."/>
            <person name="Vanacova S."/>
            <person name="Villalvazo M."/>
            <person name="Haas B.J."/>
            <person name="Pertea M."/>
            <person name="Feldblyum T.V."/>
            <person name="Utterback T.R."/>
            <person name="Shu C.L."/>
            <person name="Osoegawa K."/>
            <person name="de Jong P.J."/>
            <person name="Hrdy I."/>
            <person name="Horvathova L."/>
            <person name="Zubacova Z."/>
            <person name="Dolezal P."/>
            <person name="Malik S.B."/>
            <person name="Logsdon J.M. Jr."/>
            <person name="Henze K."/>
            <person name="Gupta A."/>
            <person name="Wang C.C."/>
            <person name="Dunne R.L."/>
            <person name="Upcroft J.A."/>
            <person name="Upcroft P."/>
            <person name="White O."/>
            <person name="Salzberg S.L."/>
            <person name="Tang P."/>
            <person name="Chiu C.-H."/>
            <person name="Lee Y.-S."/>
            <person name="Embley T.M."/>
            <person name="Coombs G.H."/>
            <person name="Mottram J.C."/>
            <person name="Tachezy J."/>
            <person name="Fraser-Liggett C.M."/>
            <person name="Johnson P.J."/>
        </authorList>
    </citation>
    <scope>NUCLEOTIDE SEQUENCE [LARGE SCALE GENOMIC DNA]</scope>
    <source>
        <strain evidence="3">G3</strain>
    </source>
</reference>
<evidence type="ECO:0000256" key="1">
    <source>
        <dbReference type="PROSITE-ProRule" id="PRU00023"/>
    </source>
</evidence>
<feature type="repeat" description="ANK" evidence="1">
    <location>
        <begin position="359"/>
        <end position="391"/>
    </location>
</feature>
<dbReference type="AlphaFoldDB" id="A2F236"/>
<dbReference type="PROSITE" id="PS50088">
    <property type="entry name" value="ANK_REPEAT"/>
    <property type="match status" value="4"/>
</dbReference>
<dbReference type="eggNOG" id="KOG0192">
    <property type="taxonomic scope" value="Eukaryota"/>
</dbReference>
<dbReference type="RefSeq" id="XP_001313921.1">
    <property type="nucleotide sequence ID" value="XM_001313918.1"/>
</dbReference>